<dbReference type="OrthoDB" id="1880067at2759"/>
<keyword evidence="3" id="KW-1185">Reference proteome</keyword>
<dbReference type="Pfam" id="PF21056">
    <property type="entry name" value="ZSWIM1-3_RNaseH-like"/>
    <property type="match status" value="1"/>
</dbReference>
<gene>
    <name evidence="2" type="ORF">PHMEG_00024480</name>
</gene>
<organism evidence="2 3">
    <name type="scientific">Phytophthora megakarya</name>
    <dbReference type="NCBI Taxonomy" id="4795"/>
    <lineage>
        <taxon>Eukaryota</taxon>
        <taxon>Sar</taxon>
        <taxon>Stramenopiles</taxon>
        <taxon>Oomycota</taxon>
        <taxon>Peronosporomycetes</taxon>
        <taxon>Peronosporales</taxon>
        <taxon>Peronosporaceae</taxon>
        <taxon>Phytophthora</taxon>
    </lineage>
</organism>
<sequence length="96" mass="10766">MATIRKDLRDEADDDVAVAEFLLAFEGQDPGNMVSIDVTSLRETGAISLTSSHMRRLFIRFPVKVLYDYQLCGIMVMDAFGYGQFVQHTAIETNSD</sequence>
<proteinExistence type="predicted"/>
<dbReference type="Proteomes" id="UP000198211">
    <property type="component" value="Unassembled WGS sequence"/>
</dbReference>
<protein>
    <recommendedName>
        <fullName evidence="1">ZSWIM1/3 RNaseH-like domain-containing protein</fullName>
    </recommendedName>
</protein>
<comment type="caution">
    <text evidence="2">The sequence shown here is derived from an EMBL/GenBank/DDBJ whole genome shotgun (WGS) entry which is preliminary data.</text>
</comment>
<accession>A0A225VDL8</accession>
<reference evidence="3" key="1">
    <citation type="submission" date="2017-03" db="EMBL/GenBank/DDBJ databases">
        <title>Phytopthora megakarya and P. palmivora, two closely related causual agents of cacao black pod achieved similar genome size and gene model numbers by different mechanisms.</title>
        <authorList>
            <person name="Ali S."/>
            <person name="Shao J."/>
            <person name="Larry D.J."/>
            <person name="Kronmiller B."/>
            <person name="Shen D."/>
            <person name="Strem M.D."/>
            <person name="Melnick R.L."/>
            <person name="Guiltinan M.J."/>
            <person name="Tyler B.M."/>
            <person name="Meinhardt L.W."/>
            <person name="Bailey B.A."/>
        </authorList>
    </citation>
    <scope>NUCLEOTIDE SEQUENCE [LARGE SCALE GENOMIC DNA]</scope>
    <source>
        <strain evidence="3">zdho120</strain>
    </source>
</reference>
<evidence type="ECO:0000259" key="1">
    <source>
        <dbReference type="Pfam" id="PF21056"/>
    </source>
</evidence>
<dbReference type="AlphaFoldDB" id="A0A225VDL8"/>
<feature type="domain" description="ZSWIM1/3 RNaseH-like" evidence="1">
    <location>
        <begin position="25"/>
        <end position="95"/>
    </location>
</feature>
<dbReference type="EMBL" id="NBNE01005353">
    <property type="protein sequence ID" value="OWZ03736.1"/>
    <property type="molecule type" value="Genomic_DNA"/>
</dbReference>
<name>A0A225VDL8_9STRA</name>
<evidence type="ECO:0000313" key="2">
    <source>
        <dbReference type="EMBL" id="OWZ03736.1"/>
    </source>
</evidence>
<evidence type="ECO:0000313" key="3">
    <source>
        <dbReference type="Proteomes" id="UP000198211"/>
    </source>
</evidence>
<dbReference type="InterPro" id="IPR048324">
    <property type="entry name" value="ZSWIM1-3_RNaseH-like"/>
</dbReference>